<reference evidence="1" key="1">
    <citation type="submission" date="2014-09" db="EMBL/GenBank/DDBJ databases">
        <authorList>
            <person name="Magalhaes I.L.F."/>
            <person name="Oliveira U."/>
            <person name="Santos F.R."/>
            <person name="Vidigal T.H.D.A."/>
            <person name="Brescovit A.D."/>
            <person name="Santos A.J."/>
        </authorList>
    </citation>
    <scope>NUCLEOTIDE SEQUENCE</scope>
    <source>
        <tissue evidence="1">Shoot tissue taken approximately 20 cm above the soil surface</tissue>
    </source>
</reference>
<sequence>MQSRNKLARKSSSTKQLTFLDIKF</sequence>
<protein>
    <submittedName>
        <fullName evidence="1">Uncharacterized protein</fullName>
    </submittedName>
</protein>
<organism evidence="1">
    <name type="scientific">Arundo donax</name>
    <name type="common">Giant reed</name>
    <name type="synonym">Donax arundinaceus</name>
    <dbReference type="NCBI Taxonomy" id="35708"/>
    <lineage>
        <taxon>Eukaryota</taxon>
        <taxon>Viridiplantae</taxon>
        <taxon>Streptophyta</taxon>
        <taxon>Embryophyta</taxon>
        <taxon>Tracheophyta</taxon>
        <taxon>Spermatophyta</taxon>
        <taxon>Magnoliopsida</taxon>
        <taxon>Liliopsida</taxon>
        <taxon>Poales</taxon>
        <taxon>Poaceae</taxon>
        <taxon>PACMAD clade</taxon>
        <taxon>Arundinoideae</taxon>
        <taxon>Arundineae</taxon>
        <taxon>Arundo</taxon>
    </lineage>
</organism>
<proteinExistence type="predicted"/>
<reference evidence="1" key="2">
    <citation type="journal article" date="2015" name="Data Brief">
        <title>Shoot transcriptome of the giant reed, Arundo donax.</title>
        <authorList>
            <person name="Barrero R.A."/>
            <person name="Guerrero F.D."/>
            <person name="Moolhuijzen P."/>
            <person name="Goolsby J.A."/>
            <person name="Tidwell J."/>
            <person name="Bellgard S.E."/>
            <person name="Bellgard M.I."/>
        </authorList>
    </citation>
    <scope>NUCLEOTIDE SEQUENCE</scope>
    <source>
        <tissue evidence="1">Shoot tissue taken approximately 20 cm above the soil surface</tissue>
    </source>
</reference>
<dbReference type="AlphaFoldDB" id="A0A0A9AP10"/>
<dbReference type="EMBL" id="GBRH01249058">
    <property type="protein sequence ID" value="JAD48837.1"/>
    <property type="molecule type" value="Transcribed_RNA"/>
</dbReference>
<name>A0A0A9AP10_ARUDO</name>
<evidence type="ECO:0000313" key="1">
    <source>
        <dbReference type="EMBL" id="JAD48837.1"/>
    </source>
</evidence>
<accession>A0A0A9AP10</accession>